<keyword evidence="10" id="KW-0645">Protease</keyword>
<dbReference type="EC" id="3.4.21.-" evidence="10"/>
<feature type="domain" description="Peptidase S54 rhomboid" evidence="9">
    <location>
        <begin position="252"/>
        <end position="391"/>
    </location>
</feature>
<evidence type="ECO:0000256" key="6">
    <source>
        <dbReference type="ARBA" id="ARBA00023136"/>
    </source>
</evidence>
<dbReference type="PANTHER" id="PTHR43731">
    <property type="entry name" value="RHOMBOID PROTEASE"/>
    <property type="match status" value="1"/>
</dbReference>
<feature type="transmembrane region" description="Helical" evidence="8">
    <location>
        <begin position="349"/>
        <end position="368"/>
    </location>
</feature>
<reference evidence="10 11" key="1">
    <citation type="submission" date="2023-03" db="EMBL/GenBank/DDBJ databases">
        <title>Paludisphaera mucosa sp. nov. a novel planctomycete from northern fen.</title>
        <authorList>
            <person name="Ivanova A."/>
        </authorList>
    </citation>
    <scope>NUCLEOTIDE SEQUENCE [LARGE SCALE GENOMIC DNA]</scope>
    <source>
        <strain evidence="10 11">Pla2</strain>
    </source>
</reference>
<proteinExistence type="inferred from homology"/>
<feature type="region of interest" description="Disordered" evidence="7">
    <location>
        <begin position="566"/>
        <end position="585"/>
    </location>
</feature>
<protein>
    <submittedName>
        <fullName evidence="10">Rhomboid family intramembrane serine protease</fullName>
        <ecNumber evidence="10">3.4.21.-</ecNumber>
    </submittedName>
</protein>
<dbReference type="Proteomes" id="UP001216907">
    <property type="component" value="Unassembled WGS sequence"/>
</dbReference>
<dbReference type="Pfam" id="PF01694">
    <property type="entry name" value="Rhomboid"/>
    <property type="match status" value="1"/>
</dbReference>
<evidence type="ECO:0000256" key="5">
    <source>
        <dbReference type="ARBA" id="ARBA00022989"/>
    </source>
</evidence>
<dbReference type="InterPro" id="IPR022764">
    <property type="entry name" value="Peptidase_S54_rhomboid_dom"/>
</dbReference>
<keyword evidence="4 10" id="KW-0378">Hydrolase</keyword>
<feature type="transmembrane region" description="Helical" evidence="8">
    <location>
        <begin position="293"/>
        <end position="311"/>
    </location>
</feature>
<dbReference type="GO" id="GO:0008233">
    <property type="term" value="F:peptidase activity"/>
    <property type="evidence" value="ECO:0007669"/>
    <property type="project" value="UniProtKB-KW"/>
</dbReference>
<evidence type="ECO:0000256" key="1">
    <source>
        <dbReference type="ARBA" id="ARBA00004141"/>
    </source>
</evidence>
<evidence type="ECO:0000256" key="7">
    <source>
        <dbReference type="SAM" id="MobiDB-lite"/>
    </source>
</evidence>
<dbReference type="InterPro" id="IPR035952">
    <property type="entry name" value="Rhomboid-like_sf"/>
</dbReference>
<evidence type="ECO:0000256" key="2">
    <source>
        <dbReference type="ARBA" id="ARBA00009045"/>
    </source>
</evidence>
<dbReference type="InterPro" id="IPR050925">
    <property type="entry name" value="Rhomboid_protease_S54"/>
</dbReference>
<keyword evidence="6 8" id="KW-0472">Membrane</keyword>
<feature type="transmembrane region" description="Helical" evidence="8">
    <location>
        <begin position="406"/>
        <end position="427"/>
    </location>
</feature>
<accession>A0ABT6FHF0</accession>
<dbReference type="SUPFAM" id="SSF144091">
    <property type="entry name" value="Rhomboid-like"/>
    <property type="match status" value="1"/>
</dbReference>
<feature type="transmembrane region" description="Helical" evidence="8">
    <location>
        <begin position="317"/>
        <end position="337"/>
    </location>
</feature>
<evidence type="ECO:0000256" key="4">
    <source>
        <dbReference type="ARBA" id="ARBA00022801"/>
    </source>
</evidence>
<comment type="similarity">
    <text evidence="2">Belongs to the peptidase S54 family.</text>
</comment>
<organism evidence="10 11">
    <name type="scientific">Paludisphaera mucosa</name>
    <dbReference type="NCBI Taxonomy" id="3030827"/>
    <lineage>
        <taxon>Bacteria</taxon>
        <taxon>Pseudomonadati</taxon>
        <taxon>Planctomycetota</taxon>
        <taxon>Planctomycetia</taxon>
        <taxon>Isosphaerales</taxon>
        <taxon>Isosphaeraceae</taxon>
        <taxon>Paludisphaera</taxon>
    </lineage>
</organism>
<name>A0ABT6FHF0_9BACT</name>
<feature type="transmembrane region" description="Helical" evidence="8">
    <location>
        <begin position="374"/>
        <end position="394"/>
    </location>
</feature>
<feature type="transmembrane region" description="Helical" evidence="8">
    <location>
        <begin position="198"/>
        <end position="222"/>
    </location>
</feature>
<gene>
    <name evidence="10" type="ORF">PZE19_24330</name>
</gene>
<dbReference type="EMBL" id="JARRAG010000002">
    <property type="protein sequence ID" value="MDG3006911.1"/>
    <property type="molecule type" value="Genomic_DNA"/>
</dbReference>
<evidence type="ECO:0000313" key="11">
    <source>
        <dbReference type="Proteomes" id="UP001216907"/>
    </source>
</evidence>
<evidence type="ECO:0000256" key="8">
    <source>
        <dbReference type="SAM" id="Phobius"/>
    </source>
</evidence>
<evidence type="ECO:0000313" key="10">
    <source>
        <dbReference type="EMBL" id="MDG3006911.1"/>
    </source>
</evidence>
<comment type="subcellular location">
    <subcellularLocation>
        <location evidence="1">Membrane</location>
        <topology evidence="1">Multi-pass membrane protein</topology>
    </subcellularLocation>
</comment>
<dbReference type="GO" id="GO:0006508">
    <property type="term" value="P:proteolysis"/>
    <property type="evidence" value="ECO:0007669"/>
    <property type="project" value="UniProtKB-KW"/>
</dbReference>
<keyword evidence="3 8" id="KW-0812">Transmembrane</keyword>
<keyword evidence="5 8" id="KW-1133">Transmembrane helix</keyword>
<keyword evidence="11" id="KW-1185">Reference proteome</keyword>
<evidence type="ECO:0000259" key="9">
    <source>
        <dbReference type="Pfam" id="PF01694"/>
    </source>
</evidence>
<dbReference type="PANTHER" id="PTHR43731:SF14">
    <property type="entry name" value="PRESENILIN-ASSOCIATED RHOMBOID-LIKE PROTEIN, MITOCHONDRIAL"/>
    <property type="match status" value="1"/>
</dbReference>
<dbReference type="Gene3D" id="1.20.1540.10">
    <property type="entry name" value="Rhomboid-like"/>
    <property type="match status" value="1"/>
</dbReference>
<feature type="transmembrane region" description="Helical" evidence="8">
    <location>
        <begin position="261"/>
        <end position="281"/>
    </location>
</feature>
<sequence length="585" mass="61661">MMEVGGEAEAAIRPWNVLVLASFAPLGAFPDVRLSPRLTRQDLGVAAGLVFPRAPGELLVATVGEGPAPALLTTHRIIWFERVEAAPGGPAGARAMFNGRAAAYEDVGHDAAPSSASGTPGLDLGRGVVVPMPGAPPGLVDALATALRSLALAARTGEAPAVDPELARRVAEALPKVVVVDANLRAFGEHKAQFRDDLFAATPMAFVTRAMFAACVLVYVAMVARGVDPMSPSLEDLLAWGANDAVRVTLRGEPWRLPASVFLHGGLFHLAMNMWCLMNVGPLVERLYGNVRFAAVYLAAGVGGAVASMAVPPARVSVGASGAIFGVLGALLAFLLVRRRAVPPTVLASLRSSGLSFVAFNTVFGAVATGIDQAAHLGGLATGFLAGLVLAPAWPRKADAGGLARSAALAALVTVAVIGLGAGAVRWRAATISPADRFQDFAIQFQPVYERFRETADGNREIFALLKANDEAERKSRFPELLARLEREGRTNLVEVARLWTPEPRLAEVARLLASAQRQQVAGVEAVRRFRESGDRDWIEGPEGFLARAADMARLEKDWGDRERAFVRENGGGGAEEPAEDGPEP</sequence>
<comment type="caution">
    <text evidence="10">The sequence shown here is derived from an EMBL/GenBank/DDBJ whole genome shotgun (WGS) entry which is preliminary data.</text>
</comment>
<dbReference type="RefSeq" id="WP_277863202.1">
    <property type="nucleotide sequence ID" value="NZ_JARRAG010000002.1"/>
</dbReference>
<evidence type="ECO:0000256" key="3">
    <source>
        <dbReference type="ARBA" id="ARBA00022692"/>
    </source>
</evidence>